<evidence type="ECO:0000313" key="1">
    <source>
        <dbReference type="EMBL" id="QQP10766.1"/>
    </source>
</evidence>
<dbReference type="EMBL" id="CP067341">
    <property type="protein sequence ID" value="QQP10766.1"/>
    <property type="molecule type" value="Genomic_DNA"/>
</dbReference>
<dbReference type="Proteomes" id="UP000596049">
    <property type="component" value="Chromosome"/>
</dbReference>
<sequence length="60" mass="6744">MDKKLIKEAVIEMFKSGELQLDVGCGCIGDETFIEVELYNVTQDGVKISLAKDYDYIPVK</sequence>
<proteinExistence type="predicted"/>
<gene>
    <name evidence="1" type="ORF">FJQ98_16090</name>
</gene>
<reference evidence="1 2" key="1">
    <citation type="submission" date="2020-01" db="EMBL/GenBank/DDBJ databases">
        <authorList>
            <person name="Liu G."/>
            <person name="Liu B."/>
        </authorList>
    </citation>
    <scope>NUCLEOTIDE SEQUENCE [LARGE SCALE GENOMIC DNA]</scope>
    <source>
        <strain evidence="1 2">FJAT-51161</strain>
    </source>
</reference>
<protein>
    <recommendedName>
        <fullName evidence="3">Phage protein</fullName>
    </recommendedName>
</protein>
<name>A0ABX7AMQ0_9BACI</name>
<evidence type="ECO:0000313" key="2">
    <source>
        <dbReference type="Proteomes" id="UP000596049"/>
    </source>
</evidence>
<dbReference type="RefSeq" id="WP_053595761.1">
    <property type="nucleotide sequence ID" value="NZ_CP067341.1"/>
</dbReference>
<organism evidence="1 2">
    <name type="scientific">Lysinibacillus agricola</name>
    <dbReference type="NCBI Taxonomy" id="2590012"/>
    <lineage>
        <taxon>Bacteria</taxon>
        <taxon>Bacillati</taxon>
        <taxon>Bacillota</taxon>
        <taxon>Bacilli</taxon>
        <taxon>Bacillales</taxon>
        <taxon>Bacillaceae</taxon>
        <taxon>Lysinibacillus</taxon>
    </lineage>
</organism>
<accession>A0ABX7AMQ0</accession>
<keyword evidence="2" id="KW-1185">Reference proteome</keyword>
<evidence type="ECO:0008006" key="3">
    <source>
        <dbReference type="Google" id="ProtNLM"/>
    </source>
</evidence>